<dbReference type="EMBL" id="AP024086">
    <property type="protein sequence ID" value="BCL61337.1"/>
    <property type="molecule type" value="Genomic_DNA"/>
</dbReference>
<gene>
    <name evidence="1" type="ORF">DGMP_20300</name>
</gene>
<dbReference type="RefSeq" id="WP_228853800.1">
    <property type="nucleotide sequence ID" value="NZ_AP024086.1"/>
</dbReference>
<sequence length="199" mass="23158">MKIPLRLLDWHKVKKTGRGYTRRELSAVNFLLKADIISPVRSFLNVGFHDYQDRRNRWWIDICRANSIDWHILELFPANVENFLSHAPPKDHHRITQGDIRDVAALFKQPFDVIFHWHGPEHLAKEDYLSILPDLAGRTETLLLLGCPNGHEEQGMAYGNPYEEHVSFWTVEEFHQLGFVTDIVSDKKPGHISAAKFLR</sequence>
<protein>
    <submittedName>
        <fullName evidence="1">Uncharacterized protein</fullName>
    </submittedName>
</protein>
<evidence type="ECO:0000313" key="1">
    <source>
        <dbReference type="EMBL" id="BCL61337.1"/>
    </source>
</evidence>
<dbReference type="Proteomes" id="UP000826725">
    <property type="component" value="Chromosome"/>
</dbReference>
<organism evidence="1 2">
    <name type="scientific">Desulfomarina profundi</name>
    <dbReference type="NCBI Taxonomy" id="2772557"/>
    <lineage>
        <taxon>Bacteria</taxon>
        <taxon>Pseudomonadati</taxon>
        <taxon>Thermodesulfobacteriota</taxon>
        <taxon>Desulfobulbia</taxon>
        <taxon>Desulfobulbales</taxon>
        <taxon>Desulfobulbaceae</taxon>
        <taxon>Desulfomarina</taxon>
    </lineage>
</organism>
<dbReference type="KEGG" id="dbk:DGMP_20300"/>
<proteinExistence type="predicted"/>
<keyword evidence="2" id="KW-1185">Reference proteome</keyword>
<evidence type="ECO:0000313" key="2">
    <source>
        <dbReference type="Proteomes" id="UP000826725"/>
    </source>
</evidence>
<dbReference type="AlphaFoldDB" id="A0A8D5FWQ3"/>
<reference evidence="1" key="1">
    <citation type="submission" date="2020-09" db="EMBL/GenBank/DDBJ databases">
        <title>Desulfogranum mesoprofundum gen. nov., sp. nov., a novel mesophilic, sulfate-reducing chemolithoautotroph isolated from a deep-sea hydrothermal vent chimney in the Suiyo Seamount.</title>
        <authorList>
            <person name="Hashimoto Y."/>
            <person name="Nakagawa S."/>
        </authorList>
    </citation>
    <scope>NUCLEOTIDE SEQUENCE</scope>
    <source>
        <strain evidence="1">KT2</strain>
    </source>
</reference>
<name>A0A8D5FWQ3_9BACT</name>
<accession>A0A8D5FWQ3</accession>